<dbReference type="EMBL" id="JAAAJB010000101">
    <property type="protein sequence ID" value="KAG0266107.1"/>
    <property type="molecule type" value="Genomic_DNA"/>
</dbReference>
<keyword evidence="2" id="KW-1185">Reference proteome</keyword>
<protein>
    <submittedName>
        <fullName evidence="1">Uncharacterized protein</fullName>
    </submittedName>
</protein>
<gene>
    <name evidence="1" type="ORF">DFQ27_000154</name>
</gene>
<evidence type="ECO:0000313" key="1">
    <source>
        <dbReference type="EMBL" id="KAG0266107.1"/>
    </source>
</evidence>
<sequence>MVRHEKELGPLHIAWGHDEPLNGYFLTLTDKSLAWRWGQSSEVDNIVYKVSGSGGGHYLGLNSYTFPGIGYRVSEATIFTFMRRYGIDPGKIFTENAVGSEEDLKTCANRQCGVREILAFECANGPSLFDSNREGSQ</sequence>
<dbReference type="AlphaFoldDB" id="A0A9P6QH29"/>
<dbReference type="OrthoDB" id="432970at2759"/>
<name>A0A9P6QH29_9FUNG</name>
<evidence type="ECO:0000313" key="2">
    <source>
        <dbReference type="Proteomes" id="UP000807716"/>
    </source>
</evidence>
<organism evidence="1 2">
    <name type="scientific">Actinomortierella ambigua</name>
    <dbReference type="NCBI Taxonomy" id="1343610"/>
    <lineage>
        <taxon>Eukaryota</taxon>
        <taxon>Fungi</taxon>
        <taxon>Fungi incertae sedis</taxon>
        <taxon>Mucoromycota</taxon>
        <taxon>Mortierellomycotina</taxon>
        <taxon>Mortierellomycetes</taxon>
        <taxon>Mortierellales</taxon>
        <taxon>Mortierellaceae</taxon>
        <taxon>Actinomortierella</taxon>
    </lineage>
</organism>
<comment type="caution">
    <text evidence="1">The sequence shown here is derived from an EMBL/GenBank/DDBJ whole genome shotgun (WGS) entry which is preliminary data.</text>
</comment>
<dbReference type="Proteomes" id="UP000807716">
    <property type="component" value="Unassembled WGS sequence"/>
</dbReference>
<reference evidence="1" key="1">
    <citation type="journal article" date="2020" name="Fungal Divers.">
        <title>Resolving the Mortierellaceae phylogeny through synthesis of multi-gene phylogenetics and phylogenomics.</title>
        <authorList>
            <person name="Vandepol N."/>
            <person name="Liber J."/>
            <person name="Desiro A."/>
            <person name="Na H."/>
            <person name="Kennedy M."/>
            <person name="Barry K."/>
            <person name="Grigoriev I.V."/>
            <person name="Miller A.N."/>
            <person name="O'Donnell K."/>
            <person name="Stajich J.E."/>
            <person name="Bonito G."/>
        </authorList>
    </citation>
    <scope>NUCLEOTIDE SEQUENCE</scope>
    <source>
        <strain evidence="1">BC1065</strain>
    </source>
</reference>
<proteinExistence type="predicted"/>
<accession>A0A9P6QH29</accession>